<dbReference type="RefSeq" id="WP_132107210.1">
    <property type="nucleotide sequence ID" value="NZ_SMLB01000056.1"/>
</dbReference>
<evidence type="ECO:0000313" key="2">
    <source>
        <dbReference type="EMBL" id="TDD65153.1"/>
    </source>
</evidence>
<organism evidence="2 3">
    <name type="scientific">Jiangella aurantiaca</name>
    <dbReference type="NCBI Taxonomy" id="2530373"/>
    <lineage>
        <taxon>Bacteria</taxon>
        <taxon>Bacillati</taxon>
        <taxon>Actinomycetota</taxon>
        <taxon>Actinomycetes</taxon>
        <taxon>Jiangellales</taxon>
        <taxon>Jiangellaceae</taxon>
        <taxon>Jiangella</taxon>
    </lineage>
</organism>
<dbReference type="OrthoDB" id="3383452at2"/>
<reference evidence="2 3" key="1">
    <citation type="submission" date="2019-02" db="EMBL/GenBank/DDBJ databases">
        <title>Draft genome sequences of novel Actinobacteria.</title>
        <authorList>
            <person name="Sahin N."/>
            <person name="Ay H."/>
            <person name="Saygin H."/>
        </authorList>
    </citation>
    <scope>NUCLEOTIDE SEQUENCE [LARGE SCALE GENOMIC DNA]</scope>
    <source>
        <strain evidence="2 3">8K307</strain>
    </source>
</reference>
<comment type="caution">
    <text evidence="2">The sequence shown here is derived from an EMBL/GenBank/DDBJ whole genome shotgun (WGS) entry which is preliminary data.</text>
</comment>
<protein>
    <submittedName>
        <fullName evidence="2">Uncharacterized protein</fullName>
    </submittedName>
</protein>
<dbReference type="EMBL" id="SMLB01000056">
    <property type="protein sequence ID" value="TDD65153.1"/>
    <property type="molecule type" value="Genomic_DNA"/>
</dbReference>
<keyword evidence="3" id="KW-1185">Reference proteome</keyword>
<dbReference type="AlphaFoldDB" id="A0A4R5A091"/>
<gene>
    <name evidence="2" type="ORF">E1262_26220</name>
</gene>
<accession>A0A4R5A091</accession>
<feature type="region of interest" description="Disordered" evidence="1">
    <location>
        <begin position="218"/>
        <end position="286"/>
    </location>
</feature>
<evidence type="ECO:0000256" key="1">
    <source>
        <dbReference type="SAM" id="MobiDB-lite"/>
    </source>
</evidence>
<name>A0A4R5A091_9ACTN</name>
<sequence>MAHSPRTIQPGDVQDERVARLPLTAAYTWAYLPVVLDDDGRAVDNAAVVNGRLWPLRFDEHPTTAMADDLDALADEGLVCRYVVDGQAYLHDPAWRRRQRLIRPVRSALPRCPVHDSGIREFVDDTITSVQDQVSSILGGAATSAGTTKVRDTVARIVEDVTFPVDPSKAAAYGQRIRDFLGGTPTRHDDHPDDAARFPVAGTADTAPEVEYDAHGAAVTKDSGPADGEPDTDTASAGDAPTSEVPAGEAPADEPRPDEPPAGTERLAPGDVWRAATDDPTSDTGR</sequence>
<dbReference type="Proteomes" id="UP000295217">
    <property type="component" value="Unassembled WGS sequence"/>
</dbReference>
<evidence type="ECO:0000313" key="3">
    <source>
        <dbReference type="Proteomes" id="UP000295217"/>
    </source>
</evidence>
<proteinExistence type="predicted"/>